<feature type="domain" description="Metallo-beta-lactamase" evidence="1">
    <location>
        <begin position="31"/>
        <end position="230"/>
    </location>
</feature>
<dbReference type="RefSeq" id="WP_153550215.1">
    <property type="nucleotide sequence ID" value="NZ_CP040089.1"/>
</dbReference>
<dbReference type="AlphaFoldDB" id="A0A5Q0UHR5"/>
<dbReference type="KEGG" id="ncon:LC1Nh_0579"/>
<dbReference type="SMART" id="SM00849">
    <property type="entry name" value="Lactamase_B"/>
    <property type="match status" value="1"/>
</dbReference>
<evidence type="ECO:0000313" key="2">
    <source>
        <dbReference type="EMBL" id="QGA80475.1"/>
    </source>
</evidence>
<dbReference type="GO" id="GO:0103043">
    <property type="term" value="F:phosphoribosyl 1,2-cyclic phosphate phosphodiesterase activity"/>
    <property type="evidence" value="ECO:0007669"/>
    <property type="project" value="UniProtKB-EC"/>
</dbReference>
<dbReference type="Pfam" id="PF12706">
    <property type="entry name" value="Lactamase_B_2"/>
    <property type="match status" value="1"/>
</dbReference>
<evidence type="ECO:0000259" key="1">
    <source>
        <dbReference type="SMART" id="SM00849"/>
    </source>
</evidence>
<dbReference type="PANTHER" id="PTHR42663">
    <property type="entry name" value="HYDROLASE C777.06C-RELATED-RELATED"/>
    <property type="match status" value="1"/>
</dbReference>
<dbReference type="EC" id="3.1.4.55" evidence="2"/>
<sequence length="268" mass="30883">MKVTLLGSGDAIGMPVPMCNCEYCQKSEKRRRSGILIETDGSTVVVDISPDIKEQLHHEEVYDVDGFLVTHFHYDHFWGIQELNHVALTDEDHVFNPEDFDFNGWHDRELKIIGNKTTEEHLEEYHLHGRVKESGNIDFELLEKNQEMSFHDLEISTFGIDHGEEGTTQGYVVQKGEKKVVFAPDAWELEESNVYNDADLFFVEGQLFDAEGHANQEVLEEQIKEANPQRVVLLSNSEHLNQMHTEKMKEAAEEKGFEIWSDYTSIEL</sequence>
<dbReference type="SUPFAM" id="SSF56281">
    <property type="entry name" value="Metallo-hydrolase/oxidoreductase"/>
    <property type="match status" value="1"/>
</dbReference>
<protein>
    <submittedName>
        <fullName evidence="2">Phosphoribosyl 1,2-cyclic phosphate phosphodiesterase</fullName>
        <ecNumber evidence="2">3.1.4.55</ecNumber>
    </submittedName>
</protein>
<dbReference type="OrthoDB" id="53037at2157"/>
<dbReference type="Proteomes" id="UP000377803">
    <property type="component" value="Chromosome"/>
</dbReference>
<dbReference type="EMBL" id="CP040089">
    <property type="protein sequence ID" value="QGA80475.1"/>
    <property type="molecule type" value="Genomic_DNA"/>
</dbReference>
<keyword evidence="3" id="KW-1185">Reference proteome</keyword>
<accession>A0A5Q0UHR5</accession>
<evidence type="ECO:0000313" key="3">
    <source>
        <dbReference type="Proteomes" id="UP000377803"/>
    </source>
</evidence>
<dbReference type="InterPro" id="IPR036866">
    <property type="entry name" value="RibonucZ/Hydroxyglut_hydro"/>
</dbReference>
<dbReference type="PANTHER" id="PTHR42663:SF6">
    <property type="entry name" value="HYDROLASE C777.06C-RELATED"/>
    <property type="match status" value="1"/>
</dbReference>
<keyword evidence="2" id="KW-0378">Hydrolase</keyword>
<name>A0A5Q0UHR5_9ARCH</name>
<proteinExistence type="predicted"/>
<reference evidence="3" key="1">
    <citation type="submission" date="2019-05" db="EMBL/GenBank/DDBJ databases">
        <title>Candidatus Nanohalobium constans, a novel model system to study the DPANN nano-sized archaea: genomic and physiological characterization of a nanoarchaeon co-cultured with its chitinotrophic host.</title>
        <authorList>
            <person name="La Cono V."/>
            <person name="Arcadi E."/>
            <person name="Crisafi F."/>
            <person name="Denaro R."/>
            <person name="La Spada G."/>
            <person name="Messina E."/>
            <person name="Smedile F."/>
            <person name="Toshchakov S.V."/>
            <person name="Shevchenko M.A."/>
            <person name="Golyshin P.N."/>
            <person name="Golyshina O.V."/>
            <person name="Ferrer M."/>
            <person name="Rohde M."/>
            <person name="Mushegian A."/>
            <person name="Sorokin D.Y."/>
            <person name="Giuliano L."/>
            <person name="Yakimov M.M."/>
        </authorList>
    </citation>
    <scope>NUCLEOTIDE SEQUENCE [LARGE SCALE GENOMIC DNA]</scope>
    <source>
        <strain evidence="3">LC1Nh</strain>
    </source>
</reference>
<dbReference type="GeneID" id="42364964"/>
<organism evidence="2 3">
    <name type="scientific">Candidatus Nanohalobium constans</name>
    <dbReference type="NCBI Taxonomy" id="2565781"/>
    <lineage>
        <taxon>Archaea</taxon>
        <taxon>Candidatus Nanohalarchaeota</taxon>
        <taxon>Candidatus Nanohalobia</taxon>
        <taxon>Candidatus Nanohalobiales</taxon>
        <taxon>Candidatus Nanohalobiaceae</taxon>
        <taxon>Candidatus Nanohalobium</taxon>
    </lineage>
</organism>
<dbReference type="InterPro" id="IPR001279">
    <property type="entry name" value="Metallo-B-lactamas"/>
</dbReference>
<gene>
    <name evidence="2" type="primary">phnP</name>
    <name evidence="2" type="ORF">LC1Nh_0579</name>
</gene>
<dbReference type="Gene3D" id="3.60.15.10">
    <property type="entry name" value="Ribonuclease Z/Hydroxyacylglutathione hydrolase-like"/>
    <property type="match status" value="1"/>
</dbReference>